<dbReference type="SUPFAM" id="SSF88659">
    <property type="entry name" value="Sigma3 and sigma4 domains of RNA polymerase sigma factors"/>
    <property type="match status" value="1"/>
</dbReference>
<dbReference type="Pfam" id="PF08281">
    <property type="entry name" value="Sigma70_r4_2"/>
    <property type="match status" value="1"/>
</dbReference>
<dbReference type="PANTHER" id="PTHR43133">
    <property type="entry name" value="RNA POLYMERASE ECF-TYPE SIGMA FACTO"/>
    <property type="match status" value="1"/>
</dbReference>
<protein>
    <submittedName>
        <fullName evidence="8">RNA polymerase sigma factor</fullName>
    </submittedName>
</protein>
<gene>
    <name evidence="8" type="ORF">R7226_27135</name>
</gene>
<dbReference type="InterPro" id="IPR036388">
    <property type="entry name" value="WH-like_DNA-bd_sf"/>
</dbReference>
<keyword evidence="5" id="KW-0804">Transcription</keyword>
<accession>A0ABU4HXK8</accession>
<dbReference type="Proteomes" id="UP001284601">
    <property type="component" value="Unassembled WGS sequence"/>
</dbReference>
<organism evidence="8 9">
    <name type="scientific">Conexibacter stalactiti</name>
    <dbReference type="NCBI Taxonomy" id="1940611"/>
    <lineage>
        <taxon>Bacteria</taxon>
        <taxon>Bacillati</taxon>
        <taxon>Actinomycetota</taxon>
        <taxon>Thermoleophilia</taxon>
        <taxon>Solirubrobacterales</taxon>
        <taxon>Conexibacteraceae</taxon>
        <taxon>Conexibacter</taxon>
    </lineage>
</organism>
<dbReference type="InterPro" id="IPR013249">
    <property type="entry name" value="RNA_pol_sigma70_r4_t2"/>
</dbReference>
<reference evidence="9" key="1">
    <citation type="submission" date="2023-07" db="EMBL/GenBank/DDBJ databases">
        <title>Conexibacter stalactiti sp. nov., isolated from stalactites in a lava cave and emended description of the genus Conexibacter.</title>
        <authorList>
            <person name="Lee S.D."/>
        </authorList>
    </citation>
    <scope>NUCLEOTIDE SEQUENCE [LARGE SCALE GENOMIC DNA]</scope>
    <source>
        <strain evidence="9">KCTC 39840</strain>
    </source>
</reference>
<dbReference type="SUPFAM" id="SSF88946">
    <property type="entry name" value="Sigma2 domain of RNA polymerase sigma factors"/>
    <property type="match status" value="1"/>
</dbReference>
<dbReference type="Gene3D" id="1.10.10.10">
    <property type="entry name" value="Winged helix-like DNA-binding domain superfamily/Winged helix DNA-binding domain"/>
    <property type="match status" value="1"/>
</dbReference>
<keyword evidence="3" id="KW-0731">Sigma factor</keyword>
<dbReference type="CDD" id="cd06171">
    <property type="entry name" value="Sigma70_r4"/>
    <property type="match status" value="1"/>
</dbReference>
<dbReference type="InterPro" id="IPR039425">
    <property type="entry name" value="RNA_pol_sigma-70-like"/>
</dbReference>
<evidence type="ECO:0000313" key="8">
    <source>
        <dbReference type="EMBL" id="MDW5598060.1"/>
    </source>
</evidence>
<dbReference type="InterPro" id="IPR013325">
    <property type="entry name" value="RNA_pol_sigma_r2"/>
</dbReference>
<dbReference type="InterPro" id="IPR013324">
    <property type="entry name" value="RNA_pol_sigma_r3/r4-like"/>
</dbReference>
<keyword evidence="9" id="KW-1185">Reference proteome</keyword>
<dbReference type="InterPro" id="IPR014284">
    <property type="entry name" value="RNA_pol_sigma-70_dom"/>
</dbReference>
<evidence type="ECO:0000256" key="3">
    <source>
        <dbReference type="ARBA" id="ARBA00023082"/>
    </source>
</evidence>
<comment type="caution">
    <text evidence="8">The sequence shown here is derived from an EMBL/GenBank/DDBJ whole genome shotgun (WGS) entry which is preliminary data.</text>
</comment>
<keyword evidence="4" id="KW-0238">DNA-binding</keyword>
<dbReference type="InterPro" id="IPR007627">
    <property type="entry name" value="RNA_pol_sigma70_r2"/>
</dbReference>
<dbReference type="Gene3D" id="1.10.1740.10">
    <property type="match status" value="1"/>
</dbReference>
<feature type="domain" description="RNA polymerase sigma factor 70 region 4 type 2" evidence="7">
    <location>
        <begin position="137"/>
        <end position="189"/>
    </location>
</feature>
<feature type="domain" description="RNA polymerase sigma-70 region 2" evidence="6">
    <location>
        <begin position="46"/>
        <end position="114"/>
    </location>
</feature>
<evidence type="ECO:0000256" key="4">
    <source>
        <dbReference type="ARBA" id="ARBA00023125"/>
    </source>
</evidence>
<dbReference type="Pfam" id="PF04542">
    <property type="entry name" value="Sigma70_r2"/>
    <property type="match status" value="1"/>
</dbReference>
<dbReference type="RefSeq" id="WP_318600528.1">
    <property type="nucleotide sequence ID" value="NZ_JAWSTH010000117.1"/>
</dbReference>
<comment type="similarity">
    <text evidence="1">Belongs to the sigma-70 factor family. ECF subfamily.</text>
</comment>
<evidence type="ECO:0000256" key="5">
    <source>
        <dbReference type="ARBA" id="ARBA00023163"/>
    </source>
</evidence>
<sequence length="198" mass="21755">MAPTTTATAALASTLVPPREARGRERSDGALVAGALAGEQAALDALFQRHWPAAYRVALLIVHDHAAAEDVAQEAFVAAVRRLERFDRRRPFAPWLMKIAANRAIDWTRSRGRRQEVSAPEPRDDGAVAPLARNCSEELLSALAALAPEQRAVVVLRHLLEWTPGEIARALELPRGTVNSRLRRGLDALRRALEEERG</sequence>
<keyword evidence="2" id="KW-0805">Transcription regulation</keyword>
<proteinExistence type="inferred from homology"/>
<evidence type="ECO:0000256" key="2">
    <source>
        <dbReference type="ARBA" id="ARBA00023015"/>
    </source>
</evidence>
<dbReference type="EMBL" id="JAWSTH010000117">
    <property type="protein sequence ID" value="MDW5598060.1"/>
    <property type="molecule type" value="Genomic_DNA"/>
</dbReference>
<evidence type="ECO:0000259" key="6">
    <source>
        <dbReference type="Pfam" id="PF04542"/>
    </source>
</evidence>
<evidence type="ECO:0000256" key="1">
    <source>
        <dbReference type="ARBA" id="ARBA00010641"/>
    </source>
</evidence>
<dbReference type="NCBIfam" id="TIGR02937">
    <property type="entry name" value="sigma70-ECF"/>
    <property type="match status" value="1"/>
</dbReference>
<evidence type="ECO:0000259" key="7">
    <source>
        <dbReference type="Pfam" id="PF08281"/>
    </source>
</evidence>
<evidence type="ECO:0000313" key="9">
    <source>
        <dbReference type="Proteomes" id="UP001284601"/>
    </source>
</evidence>
<name>A0ABU4HXK8_9ACTN</name>
<dbReference type="PANTHER" id="PTHR43133:SF52">
    <property type="entry name" value="ECF RNA POLYMERASE SIGMA FACTOR SIGL"/>
    <property type="match status" value="1"/>
</dbReference>